<evidence type="ECO:0000256" key="2">
    <source>
        <dbReference type="ARBA" id="ARBA00007553"/>
    </source>
</evidence>
<dbReference type="CDD" id="cd06583">
    <property type="entry name" value="PGRP"/>
    <property type="match status" value="1"/>
</dbReference>
<dbReference type="Gene3D" id="3.40.80.10">
    <property type="entry name" value="Peptidoglycan recognition protein-like"/>
    <property type="match status" value="1"/>
</dbReference>
<protein>
    <recommendedName>
        <fullName evidence="3">N-acetylmuramoyl-L-alanine amidase</fullName>
        <ecNumber evidence="3">3.5.1.28</ecNumber>
    </recommendedName>
</protein>
<dbReference type="Proteomes" id="UP001620234">
    <property type="component" value="Unassembled WGS sequence"/>
</dbReference>
<dbReference type="EMBL" id="JBJDPD010000028">
    <property type="protein sequence ID" value="MFK4002018.1"/>
    <property type="molecule type" value="Genomic_DNA"/>
</dbReference>
<dbReference type="InterPro" id="IPR036365">
    <property type="entry name" value="PGBD-like_sf"/>
</dbReference>
<comment type="similarity">
    <text evidence="2">Belongs to the N-acetylmuramoyl-L-alanine amidase 2 family.</text>
</comment>
<accession>A0ABW8LBA6</accession>
<evidence type="ECO:0000313" key="9">
    <source>
        <dbReference type="Proteomes" id="UP001620234"/>
    </source>
</evidence>
<keyword evidence="6" id="KW-0732">Signal</keyword>
<dbReference type="SMART" id="SM00644">
    <property type="entry name" value="Ami_2"/>
    <property type="match status" value="1"/>
</dbReference>
<keyword evidence="4 8" id="KW-0378">Hydrolase</keyword>
<comment type="catalytic activity">
    <reaction evidence="1">
        <text>Hydrolyzes the link between N-acetylmuramoyl residues and L-amino acid residues in certain cell-wall glycopeptides.</text>
        <dbReference type="EC" id="3.5.1.28"/>
    </reaction>
</comment>
<evidence type="ECO:0000256" key="4">
    <source>
        <dbReference type="ARBA" id="ARBA00022801"/>
    </source>
</evidence>
<feature type="chain" id="PRO_5045341508" description="N-acetylmuramoyl-L-alanine amidase" evidence="6">
    <location>
        <begin position="26"/>
        <end position="294"/>
    </location>
</feature>
<dbReference type="GO" id="GO:0008745">
    <property type="term" value="F:N-acetylmuramoyl-L-alanine amidase activity"/>
    <property type="evidence" value="ECO:0007669"/>
    <property type="project" value="UniProtKB-EC"/>
</dbReference>
<proteinExistence type="inferred from homology"/>
<comment type="caution">
    <text evidence="8">The sequence shown here is derived from an EMBL/GenBank/DDBJ whole genome shotgun (WGS) entry which is preliminary data.</text>
</comment>
<dbReference type="Pfam" id="PF01510">
    <property type="entry name" value="Amidase_2"/>
    <property type="match status" value="1"/>
</dbReference>
<keyword evidence="5" id="KW-0961">Cell wall biogenesis/degradation</keyword>
<dbReference type="Gene3D" id="1.10.101.10">
    <property type="entry name" value="PGBD-like superfamily/PGBD"/>
    <property type="match status" value="1"/>
</dbReference>
<evidence type="ECO:0000256" key="6">
    <source>
        <dbReference type="SAM" id="SignalP"/>
    </source>
</evidence>
<evidence type="ECO:0000256" key="3">
    <source>
        <dbReference type="ARBA" id="ARBA00011901"/>
    </source>
</evidence>
<dbReference type="EC" id="3.5.1.28" evidence="3"/>
<sequence>MAKNTVSTALACGLTLSLVGCVTTAPPVITTNNYNVDSKTYQATGKSERIKTIVLHYTVSDNERSIKTLTTGNVSAHYLILDKDDNKIYNLVPESERAWHAGDGGFSGRTILNDTSIGIEIVNSGIKPEYRDALKNGTLDYRPYHHYVEFDELQIKKVAQLVQDIAARYDISPKNIIGHADMAPSRKIDPGAKFPWKRLYVDYGIGAWYDEFDKQFLLNQEAFESATIPEIKQAFRQYGYQINDTDTWDEASRDVVYAFQLHFRPQQPTGNMDSETYAILQALNQKYAGKDDFY</sequence>
<dbReference type="PANTHER" id="PTHR30417:SF1">
    <property type="entry name" value="N-ACETYLMURAMOYL-L-ALANINE AMIDASE AMID"/>
    <property type="match status" value="1"/>
</dbReference>
<organism evidence="8 9">
    <name type="scientific">Psychrobacter namhaensis</name>
    <dbReference type="NCBI Taxonomy" id="292734"/>
    <lineage>
        <taxon>Bacteria</taxon>
        <taxon>Pseudomonadati</taxon>
        <taxon>Pseudomonadota</taxon>
        <taxon>Gammaproteobacteria</taxon>
        <taxon>Moraxellales</taxon>
        <taxon>Moraxellaceae</taxon>
        <taxon>Psychrobacter</taxon>
    </lineage>
</organism>
<feature type="domain" description="N-acetylmuramoyl-L-alanine amidase" evidence="7">
    <location>
        <begin position="38"/>
        <end position="191"/>
    </location>
</feature>
<dbReference type="SUPFAM" id="SSF47090">
    <property type="entry name" value="PGBD-like"/>
    <property type="match status" value="1"/>
</dbReference>
<evidence type="ECO:0000313" key="8">
    <source>
        <dbReference type="EMBL" id="MFK4002018.1"/>
    </source>
</evidence>
<dbReference type="RefSeq" id="WP_404672386.1">
    <property type="nucleotide sequence ID" value="NZ_JBJDPD010000028.1"/>
</dbReference>
<gene>
    <name evidence="8" type="ORF">ACI2I3_11815</name>
</gene>
<keyword evidence="9" id="KW-1185">Reference proteome</keyword>
<feature type="signal peptide" evidence="6">
    <location>
        <begin position="1"/>
        <end position="25"/>
    </location>
</feature>
<reference evidence="8 9" key="1">
    <citation type="submission" date="2024-11" db="EMBL/GenBank/DDBJ databases">
        <title>The Natural Products Discovery Center: Release of the First 8490 Sequenced Strains for Exploring Actinobacteria Biosynthetic Diversity.</title>
        <authorList>
            <person name="Kalkreuter E."/>
            <person name="Kautsar S.A."/>
            <person name="Yang D."/>
            <person name="Bader C.D."/>
            <person name="Teijaro C.N."/>
            <person name="Fluegel L."/>
            <person name="Davis C.M."/>
            <person name="Simpson J.R."/>
            <person name="Lauterbach L."/>
            <person name="Steele A.D."/>
            <person name="Gui C."/>
            <person name="Meng S."/>
            <person name="Li G."/>
            <person name="Viehrig K."/>
            <person name="Ye F."/>
            <person name="Su P."/>
            <person name="Kiefer A.F."/>
            <person name="Nichols A."/>
            <person name="Cepeda A.J."/>
            <person name="Yan W."/>
            <person name="Fan B."/>
            <person name="Jiang Y."/>
            <person name="Adhikari A."/>
            <person name="Zheng C.-J."/>
            <person name="Schuster L."/>
            <person name="Cowan T.M."/>
            <person name="Smanski M.J."/>
            <person name="Chevrette M.G."/>
            <person name="De Carvalho L.P.S."/>
            <person name="Shen B."/>
        </authorList>
    </citation>
    <scope>NUCLEOTIDE SEQUENCE [LARGE SCALE GENOMIC DNA]</scope>
    <source>
        <strain evidence="8 9">NPDC077433</strain>
    </source>
</reference>
<dbReference type="Pfam" id="PF01471">
    <property type="entry name" value="PG_binding_1"/>
    <property type="match status" value="1"/>
</dbReference>
<dbReference type="PANTHER" id="PTHR30417">
    <property type="entry name" value="N-ACETYLMURAMOYL-L-ALANINE AMIDASE AMID"/>
    <property type="match status" value="1"/>
</dbReference>
<name>A0ABW8LBA6_9GAMM</name>
<dbReference type="SUPFAM" id="SSF55846">
    <property type="entry name" value="N-acetylmuramoyl-L-alanine amidase-like"/>
    <property type="match status" value="1"/>
</dbReference>
<dbReference type="InterPro" id="IPR002502">
    <property type="entry name" value="Amidase_domain"/>
</dbReference>
<dbReference type="InterPro" id="IPR036366">
    <property type="entry name" value="PGBDSf"/>
</dbReference>
<dbReference type="InterPro" id="IPR002477">
    <property type="entry name" value="Peptidoglycan-bd-like"/>
</dbReference>
<evidence type="ECO:0000256" key="5">
    <source>
        <dbReference type="ARBA" id="ARBA00023316"/>
    </source>
</evidence>
<dbReference type="InterPro" id="IPR051206">
    <property type="entry name" value="NAMLAA_amidase_2"/>
</dbReference>
<dbReference type="PROSITE" id="PS51257">
    <property type="entry name" value="PROKAR_LIPOPROTEIN"/>
    <property type="match status" value="1"/>
</dbReference>
<dbReference type="InterPro" id="IPR036505">
    <property type="entry name" value="Amidase/PGRP_sf"/>
</dbReference>
<evidence type="ECO:0000259" key="7">
    <source>
        <dbReference type="SMART" id="SM00644"/>
    </source>
</evidence>
<evidence type="ECO:0000256" key="1">
    <source>
        <dbReference type="ARBA" id="ARBA00001561"/>
    </source>
</evidence>